<evidence type="ECO:0000256" key="3">
    <source>
        <dbReference type="ARBA" id="ARBA00022857"/>
    </source>
</evidence>
<dbReference type="PANTHER" id="PTHR43098:SF5">
    <property type="entry name" value="DUAL-FUNCTIONAL MONOOXYGENASE_METHYLTRANSFERASE PSOF"/>
    <property type="match status" value="1"/>
</dbReference>
<protein>
    <recommendedName>
        <fullName evidence="7">Cyclohexanone monooxygenase</fullName>
    </recommendedName>
</protein>
<dbReference type="Gene3D" id="3.50.50.60">
    <property type="entry name" value="FAD/NAD(P)-binding domain"/>
    <property type="match status" value="2"/>
</dbReference>
<evidence type="ECO:0000256" key="4">
    <source>
        <dbReference type="ARBA" id="ARBA00023002"/>
    </source>
</evidence>
<dbReference type="InterPro" id="IPR050775">
    <property type="entry name" value="FAD-binding_Monooxygenases"/>
</dbReference>
<evidence type="ECO:0000256" key="1">
    <source>
        <dbReference type="ARBA" id="ARBA00022630"/>
    </source>
</evidence>
<dbReference type="Pfam" id="PF13738">
    <property type="entry name" value="Pyr_redox_3"/>
    <property type="match status" value="1"/>
</dbReference>
<evidence type="ECO:0000313" key="6">
    <source>
        <dbReference type="Proteomes" id="UP001610446"/>
    </source>
</evidence>
<keyword evidence="6" id="KW-1185">Reference proteome</keyword>
<sequence length="480" mass="54023">MSDTLSALYRYSWDKDDLLTYPWPHNHLEAKEILAYLEHVVDRHDLRKHMQFNTTLRSAKWSEVDYTWTVETSQGAFTARYLITSLGLLAEPNWPNIPGRETFQGELYHSSRWPDKCDLGGKRVAVIGNGATGVQLIAKIAPEVGSLLALQRHPSYVVPANRQPVTDKERASINERYDEIWQESRESIAAMGGAESKTSATSVTPEERERVFQEAWDEGGAFRFALGTFADIMTCRATNEAACDFIKAKISQIVRDPEKRRKLTPTELYARRPLAGLDYYEQFNRENVDIVDIAANPMAEFTRDGIQLADGTEHKLDVVICATGFDAITGAYNRIDFVGRGGVTLREHWGNGTSTNLSLATASMPNMFMVLGPTAPLANNPLVIEATVEFNTKAIAQVEERRVKQGKAAIVSKQQGDDEWQQLCDLVSDALLYKTAPSFYYGDNVGGKRRMSYMFFGGMRLFRQKVRECEESGYSSFEFL</sequence>
<dbReference type="PANTHER" id="PTHR43098">
    <property type="entry name" value="L-ORNITHINE N(5)-MONOOXYGENASE-RELATED"/>
    <property type="match status" value="1"/>
</dbReference>
<keyword evidence="1" id="KW-0285">Flavoprotein</keyword>
<keyword evidence="4" id="KW-0560">Oxidoreductase</keyword>
<keyword evidence="3" id="KW-0521">NADP</keyword>
<comment type="caution">
    <text evidence="5">The sequence shown here is derived from an EMBL/GenBank/DDBJ whole genome shotgun (WGS) entry which is preliminary data.</text>
</comment>
<evidence type="ECO:0000313" key="5">
    <source>
        <dbReference type="EMBL" id="KAL2851901.1"/>
    </source>
</evidence>
<evidence type="ECO:0008006" key="7">
    <source>
        <dbReference type="Google" id="ProtNLM"/>
    </source>
</evidence>
<dbReference type="EMBL" id="JBFXLU010000028">
    <property type="protein sequence ID" value="KAL2851901.1"/>
    <property type="molecule type" value="Genomic_DNA"/>
</dbReference>
<dbReference type="InterPro" id="IPR036188">
    <property type="entry name" value="FAD/NAD-bd_sf"/>
</dbReference>
<proteinExistence type="predicted"/>
<accession>A0ABR4KHZ5</accession>
<organism evidence="5 6">
    <name type="scientific">Aspergillus pseudoustus</name>
    <dbReference type="NCBI Taxonomy" id="1810923"/>
    <lineage>
        <taxon>Eukaryota</taxon>
        <taxon>Fungi</taxon>
        <taxon>Dikarya</taxon>
        <taxon>Ascomycota</taxon>
        <taxon>Pezizomycotina</taxon>
        <taxon>Eurotiomycetes</taxon>
        <taxon>Eurotiomycetidae</taxon>
        <taxon>Eurotiales</taxon>
        <taxon>Aspergillaceae</taxon>
        <taxon>Aspergillus</taxon>
        <taxon>Aspergillus subgen. Nidulantes</taxon>
    </lineage>
</organism>
<reference evidence="5 6" key="1">
    <citation type="submission" date="2024-07" db="EMBL/GenBank/DDBJ databases">
        <title>Section-level genome sequencing and comparative genomics of Aspergillus sections Usti and Cavernicolus.</title>
        <authorList>
            <consortium name="Lawrence Berkeley National Laboratory"/>
            <person name="Nybo J.L."/>
            <person name="Vesth T.C."/>
            <person name="Theobald S."/>
            <person name="Frisvad J.C."/>
            <person name="Larsen T.O."/>
            <person name="Kjaerboelling I."/>
            <person name="Rothschild-Mancinelli K."/>
            <person name="Lyhne E.K."/>
            <person name="Kogle M.E."/>
            <person name="Barry K."/>
            <person name="Clum A."/>
            <person name="Na H."/>
            <person name="Ledsgaard L."/>
            <person name="Lin J."/>
            <person name="Lipzen A."/>
            <person name="Kuo A."/>
            <person name="Riley R."/>
            <person name="Mondo S."/>
            <person name="Labutti K."/>
            <person name="Haridas S."/>
            <person name="Pangalinan J."/>
            <person name="Salamov A.A."/>
            <person name="Simmons B.A."/>
            <person name="Magnuson J.K."/>
            <person name="Chen J."/>
            <person name="Drula E."/>
            <person name="Henrissat B."/>
            <person name="Wiebenga A."/>
            <person name="Lubbers R.J."/>
            <person name="Gomes A.C."/>
            <person name="Makela M.R."/>
            <person name="Stajich J."/>
            <person name="Grigoriev I.V."/>
            <person name="Mortensen U.H."/>
            <person name="De Vries R.P."/>
            <person name="Baker S.E."/>
            <person name="Andersen M.R."/>
        </authorList>
    </citation>
    <scope>NUCLEOTIDE SEQUENCE [LARGE SCALE GENOMIC DNA]</scope>
    <source>
        <strain evidence="5 6">CBS 123904</strain>
    </source>
</reference>
<name>A0ABR4KHZ5_9EURO</name>
<keyword evidence="2" id="KW-0274">FAD</keyword>
<dbReference type="SUPFAM" id="SSF51905">
    <property type="entry name" value="FAD/NAD(P)-binding domain"/>
    <property type="match status" value="3"/>
</dbReference>
<feature type="non-terminal residue" evidence="5">
    <location>
        <position position="480"/>
    </location>
</feature>
<evidence type="ECO:0000256" key="2">
    <source>
        <dbReference type="ARBA" id="ARBA00022827"/>
    </source>
</evidence>
<dbReference type="Proteomes" id="UP001610446">
    <property type="component" value="Unassembled WGS sequence"/>
</dbReference>
<gene>
    <name evidence="5" type="ORF">BJY01DRAFT_208765</name>
</gene>